<feature type="chain" id="PRO_5018067249" evidence="2">
    <location>
        <begin position="17"/>
        <end position="240"/>
    </location>
</feature>
<protein>
    <submittedName>
        <fullName evidence="3">Uncharacterized protein</fullName>
    </submittedName>
</protein>
<dbReference type="OrthoDB" id="10063846at2759"/>
<feature type="signal peptide" evidence="2">
    <location>
        <begin position="1"/>
        <end position="16"/>
    </location>
</feature>
<dbReference type="AlphaFoldDB" id="A0A3N0XTV4"/>
<evidence type="ECO:0000313" key="4">
    <source>
        <dbReference type="Proteomes" id="UP000281406"/>
    </source>
</evidence>
<evidence type="ECO:0000313" key="3">
    <source>
        <dbReference type="EMBL" id="ROJ30517.1"/>
    </source>
</evidence>
<sequence length="240" mass="27636">MMKVLLLALVLTLVLANASSPPFSIHLAKVCPSVALIYNLLYHLSSTNLKKVKDDARMQVSRHNDDVGEHTRRKSTQEENRRNTGDRFFEIPAVKVRALRCFSFFPEDFGVVSQCLETKVIDLKLSQVQINHNMESALLTPNCCGKILYSFSAMARRINEIGAETEEQLCAILRDYPFSLQLYETNTSDNNALLMAYVRYRASNSHEMTEEFLFSKYSCKTTPRARPFLTHFQHIYKRNR</sequence>
<dbReference type="EMBL" id="RJVU01061998">
    <property type="protein sequence ID" value="ROJ30517.1"/>
    <property type="molecule type" value="Genomic_DNA"/>
</dbReference>
<comment type="caution">
    <text evidence="3">The sequence shown here is derived from an EMBL/GenBank/DDBJ whole genome shotgun (WGS) entry which is preliminary data.</text>
</comment>
<proteinExistence type="predicted"/>
<evidence type="ECO:0000256" key="1">
    <source>
        <dbReference type="SAM" id="MobiDB-lite"/>
    </source>
</evidence>
<gene>
    <name evidence="3" type="ORF">DPX16_2370</name>
</gene>
<feature type="region of interest" description="Disordered" evidence="1">
    <location>
        <begin position="60"/>
        <end position="82"/>
    </location>
</feature>
<dbReference type="Proteomes" id="UP000281406">
    <property type="component" value="Unassembled WGS sequence"/>
</dbReference>
<keyword evidence="4" id="KW-1185">Reference proteome</keyword>
<keyword evidence="2" id="KW-0732">Signal</keyword>
<evidence type="ECO:0000256" key="2">
    <source>
        <dbReference type="SAM" id="SignalP"/>
    </source>
</evidence>
<reference evidence="3 4" key="1">
    <citation type="submission" date="2018-10" db="EMBL/GenBank/DDBJ databases">
        <title>Genome assembly for a Yunnan-Guizhou Plateau 3E fish, Anabarilius grahami (Regan), and its evolutionary and genetic applications.</title>
        <authorList>
            <person name="Jiang W."/>
        </authorList>
    </citation>
    <scope>NUCLEOTIDE SEQUENCE [LARGE SCALE GENOMIC DNA]</scope>
    <source>
        <strain evidence="3">AG-KIZ</strain>
        <tissue evidence="3">Muscle</tissue>
    </source>
</reference>
<accession>A0A3N0XTV4</accession>
<name>A0A3N0XTV4_ANAGA</name>
<organism evidence="3 4">
    <name type="scientific">Anabarilius grahami</name>
    <name type="common">Kanglang fish</name>
    <name type="synonym">Barilius grahami</name>
    <dbReference type="NCBI Taxonomy" id="495550"/>
    <lineage>
        <taxon>Eukaryota</taxon>
        <taxon>Metazoa</taxon>
        <taxon>Chordata</taxon>
        <taxon>Craniata</taxon>
        <taxon>Vertebrata</taxon>
        <taxon>Euteleostomi</taxon>
        <taxon>Actinopterygii</taxon>
        <taxon>Neopterygii</taxon>
        <taxon>Teleostei</taxon>
        <taxon>Ostariophysi</taxon>
        <taxon>Cypriniformes</taxon>
        <taxon>Xenocyprididae</taxon>
        <taxon>Xenocypridinae</taxon>
        <taxon>Xenocypridinae incertae sedis</taxon>
        <taxon>Anabarilius</taxon>
    </lineage>
</organism>